<protein>
    <submittedName>
        <fullName evidence="4">Uncharacterized protein</fullName>
    </submittedName>
</protein>
<accession>A0A6N2LS30</accession>
<dbReference type="PROSITE" id="PS50088">
    <property type="entry name" value="ANK_REPEAT"/>
    <property type="match status" value="3"/>
</dbReference>
<reference evidence="4" key="1">
    <citation type="submission" date="2019-03" db="EMBL/GenBank/DDBJ databases">
        <authorList>
            <person name="Mank J."/>
            <person name="Almeida P."/>
        </authorList>
    </citation>
    <scope>NUCLEOTIDE SEQUENCE</scope>
    <source>
        <strain evidence="4">78183</strain>
    </source>
</reference>
<dbReference type="AlphaFoldDB" id="A0A6N2LS30"/>
<dbReference type="Pfam" id="PF12796">
    <property type="entry name" value="Ank_2"/>
    <property type="match status" value="5"/>
</dbReference>
<dbReference type="PANTHER" id="PTHR24186:SF50">
    <property type="entry name" value="ANKYRIN REPEAT-CONTAINING PROTEIN ITN1-LIKE ISOFORM X1"/>
    <property type="match status" value="1"/>
</dbReference>
<name>A0A6N2LS30_SALVM</name>
<dbReference type="SUPFAM" id="SSF48403">
    <property type="entry name" value="Ankyrin repeat"/>
    <property type="match status" value="4"/>
</dbReference>
<dbReference type="Gene3D" id="1.25.40.20">
    <property type="entry name" value="Ankyrin repeat-containing domain"/>
    <property type="match status" value="5"/>
</dbReference>
<dbReference type="SMART" id="SM00248">
    <property type="entry name" value="ANK"/>
    <property type="match status" value="19"/>
</dbReference>
<dbReference type="GO" id="GO:0005886">
    <property type="term" value="C:plasma membrane"/>
    <property type="evidence" value="ECO:0007669"/>
    <property type="project" value="TreeGrafter"/>
</dbReference>
<dbReference type="PROSITE" id="PS50297">
    <property type="entry name" value="ANK_REP_REGION"/>
    <property type="match status" value="2"/>
</dbReference>
<dbReference type="PANTHER" id="PTHR24186">
    <property type="entry name" value="PROTEIN PHOSPHATASE 1 REGULATORY SUBUNIT"/>
    <property type="match status" value="1"/>
</dbReference>
<dbReference type="InterPro" id="IPR002110">
    <property type="entry name" value="Ankyrin_rpt"/>
</dbReference>
<feature type="repeat" description="ANK" evidence="3">
    <location>
        <begin position="97"/>
        <end position="114"/>
    </location>
</feature>
<sequence length="968" mass="108405">MHGGGFGEIQVAAAGDIDPFNKNDQTCLDRLLTPDESTILHVYLRNQRKEPKPTEFLDMILERCVYSRNQRREPGSTDFVDRILERCPPLLLKANKKGETPLHLAAKYGHSNVILEKEKKLTKTTDENGWSPLHYATYFSISAVKALLECDASATYITETTEKKRTAPHIAAIQGHVNAMKEIVSRCPDCCDLVDNRGWNALHYAVATQNSNAFKECLRIPELERLTTEKDDKGNTPFHLIAALKHKRKEWRTVYPYGESGIYGLNKQTLSIVNIHGGGFAAAAGNTDPFMKNDQNCLDQILTPDENTILHVYLRNQRKEWRCNNFVGKILEKCPSLLLQANKKGETPLHLAAKYGHSNVVKVLIDRAKAPYADPESGVTAGRMMLRMTNGEGDTALHEAARKARSHVVGILTKEDPDFSYSANVHGETPLYIAASVGFCRRQEQGKVIDKILRNCSEVDYGGPNGRTALHAAITARDHAVKVLLEYDASAAYIAETTEKKRTARHIAAIQGNVNVMKEIVSRCPDCCELVDNRGWNALHYAVASQSSNAFKECLRIPELERLKIEKDDKGNTPFHLVAALTRNQNEWREVYPNEKSIGIYSLNNQKQSIASIRRGDFVTVRKLLNEQGTLANRTDDYGWSPLHYAAYFSGWIDISAVKALLERDVSVAYIAETTEKRRTALHIAAIQGNVNVMKEIVSRCPDCCELVDNRGWNALHYAVASQNSNAFQKCLRIPELERLKTEKDDKGNTPFHLIAALTHNQKEWRTVYPYGESGIYGLNKQKLGIKNIHRGGFGDIQGDTALHEAARKARSHVVGILTKEDPDFSYSANVHGKTPLYIAASVGFCRRPEQVTVRKLLEKEKKLAKTTDENGWSPLHYAAYFSGWIDISAVKVLLEYDASAAYIAETTEKERIALHIAVIQGHVDVMKEIVSRCPDCCELVDNRGWNALHYAVASQSSIAFKECLRIP</sequence>
<proteinExistence type="predicted"/>
<keyword evidence="2 3" id="KW-0040">ANK repeat</keyword>
<organism evidence="4">
    <name type="scientific">Salix viminalis</name>
    <name type="common">Common osier</name>
    <name type="synonym">Basket willow</name>
    <dbReference type="NCBI Taxonomy" id="40686"/>
    <lineage>
        <taxon>Eukaryota</taxon>
        <taxon>Viridiplantae</taxon>
        <taxon>Streptophyta</taxon>
        <taxon>Embryophyta</taxon>
        <taxon>Tracheophyta</taxon>
        <taxon>Spermatophyta</taxon>
        <taxon>Magnoliopsida</taxon>
        <taxon>eudicotyledons</taxon>
        <taxon>Gunneridae</taxon>
        <taxon>Pentapetalae</taxon>
        <taxon>rosids</taxon>
        <taxon>fabids</taxon>
        <taxon>Malpighiales</taxon>
        <taxon>Salicaceae</taxon>
        <taxon>Saliceae</taxon>
        <taxon>Salix</taxon>
    </lineage>
</organism>
<dbReference type="InterPro" id="IPR036770">
    <property type="entry name" value="Ankyrin_rpt-contain_sf"/>
</dbReference>
<feature type="repeat" description="ANK" evidence="3">
    <location>
        <begin position="344"/>
        <end position="367"/>
    </location>
</feature>
<feature type="repeat" description="ANK" evidence="3">
    <location>
        <begin position="392"/>
        <end position="424"/>
    </location>
</feature>
<evidence type="ECO:0000256" key="2">
    <source>
        <dbReference type="ARBA" id="ARBA00023043"/>
    </source>
</evidence>
<dbReference type="EMBL" id="CAADRP010001597">
    <property type="protein sequence ID" value="VFU44173.1"/>
    <property type="molecule type" value="Genomic_DNA"/>
</dbReference>
<gene>
    <name evidence="4" type="ORF">SVIM_LOCUS269913</name>
</gene>
<evidence type="ECO:0000313" key="4">
    <source>
        <dbReference type="EMBL" id="VFU44173.1"/>
    </source>
</evidence>
<evidence type="ECO:0000256" key="3">
    <source>
        <dbReference type="PROSITE-ProRule" id="PRU00023"/>
    </source>
</evidence>
<evidence type="ECO:0000256" key="1">
    <source>
        <dbReference type="ARBA" id="ARBA00022737"/>
    </source>
</evidence>
<keyword evidence="1" id="KW-0677">Repeat</keyword>